<keyword evidence="3" id="KW-1185">Reference proteome</keyword>
<evidence type="ECO:0000313" key="3">
    <source>
        <dbReference type="Proteomes" id="UP000565468"/>
    </source>
</evidence>
<keyword evidence="1" id="KW-0812">Transmembrane</keyword>
<sequence>MNDKTPMHTSEELVIYNKSGKLILFALLFVLAGVAMMYSGMSEEESSMIITIIGAVTILFFGLCLIYLIARAVNRKPALIINEEGITDHSSYVEGGLIRWHEIEDVTLYEMMNQRMIGIKLLNPDAFLSQQKGFKKLLMRANKGMVSAEVNISGSAISENLDKVYLIILKRWKTAKPMKPDSSS</sequence>
<feature type="transmembrane region" description="Helical" evidence="1">
    <location>
        <begin position="47"/>
        <end position="70"/>
    </location>
</feature>
<accession>A0A848M9I4</accession>
<evidence type="ECO:0000313" key="2">
    <source>
        <dbReference type="EMBL" id="NMO96553.1"/>
    </source>
</evidence>
<evidence type="ECO:0000256" key="1">
    <source>
        <dbReference type="SAM" id="Phobius"/>
    </source>
</evidence>
<dbReference type="EMBL" id="JABBPN010000010">
    <property type="protein sequence ID" value="NMO96553.1"/>
    <property type="molecule type" value="Genomic_DNA"/>
</dbReference>
<dbReference type="AlphaFoldDB" id="A0A848M9I4"/>
<dbReference type="NCBIfam" id="NF041635">
    <property type="entry name" value="STM3941_fam"/>
    <property type="match status" value="1"/>
</dbReference>
<name>A0A848M9I4_PAELE</name>
<gene>
    <name evidence="2" type="ORF">HII30_12295</name>
</gene>
<keyword evidence="1" id="KW-0472">Membrane</keyword>
<feature type="transmembrane region" description="Helical" evidence="1">
    <location>
        <begin position="21"/>
        <end position="41"/>
    </location>
</feature>
<keyword evidence="1" id="KW-1133">Transmembrane helix</keyword>
<protein>
    <submittedName>
        <fullName evidence="2">Uncharacterized protein</fullName>
    </submittedName>
</protein>
<comment type="caution">
    <text evidence="2">The sequence shown here is derived from an EMBL/GenBank/DDBJ whole genome shotgun (WGS) entry which is preliminary data.</text>
</comment>
<dbReference type="Proteomes" id="UP000565468">
    <property type="component" value="Unassembled WGS sequence"/>
</dbReference>
<organism evidence="2 3">
    <name type="scientific">Paenibacillus lemnae</name>
    <dbReference type="NCBI Taxonomy" id="1330551"/>
    <lineage>
        <taxon>Bacteria</taxon>
        <taxon>Bacillati</taxon>
        <taxon>Bacillota</taxon>
        <taxon>Bacilli</taxon>
        <taxon>Bacillales</taxon>
        <taxon>Paenibacillaceae</taxon>
        <taxon>Paenibacillus</taxon>
    </lineage>
</organism>
<reference evidence="2 3" key="1">
    <citation type="submission" date="2020-04" db="EMBL/GenBank/DDBJ databases">
        <title>Paenibacillus algicola sp. nov., a novel marine bacterium producing alginate lyase.</title>
        <authorList>
            <person name="Huang H."/>
        </authorList>
    </citation>
    <scope>NUCLEOTIDE SEQUENCE [LARGE SCALE GENOMIC DNA]</scope>
    <source>
        <strain evidence="2 3">L7-75</strain>
    </source>
</reference>
<dbReference type="InterPro" id="IPR048136">
    <property type="entry name" value="STM3941-like"/>
</dbReference>
<proteinExistence type="predicted"/>
<dbReference type="RefSeq" id="WP_169505338.1">
    <property type="nucleotide sequence ID" value="NZ_JABBPN010000010.1"/>
</dbReference>